<dbReference type="GeneID" id="20705731"/>
<dbReference type="KEGG" id="vda:VDAG_04268"/>
<keyword evidence="2" id="KW-1185">Reference proteome</keyword>
<dbReference type="InParanoid" id="G2X1U4"/>
<reference evidence="1 2" key="1">
    <citation type="submission" date="2008-03" db="EMBL/GenBank/DDBJ databases">
        <title>The Genome Sequence of Verticillium dahliae VdLs.17.</title>
        <authorList>
            <consortium name="The Broad Institute Genome Sequencing Platform"/>
            <person name="Ma L.-J.J."/>
            <person name="Klosterman S.J."/>
            <person name="Subbarao K."/>
            <person name="Dobinson K."/>
            <person name="Veronese P."/>
            <person name="Kang S."/>
            <person name="Gold S.E."/>
            <person name="Young S."/>
            <person name="Jaffe D."/>
            <person name="Gnerre S."/>
            <person name="Berlin A."/>
            <person name="Heiman D."/>
            <person name="Hepburn T."/>
            <person name="Sykes S."/>
            <person name="Alvarado L."/>
            <person name="Kodira C.D."/>
            <person name="Lander E."/>
            <person name="Galagan J."/>
            <person name="Nusbaum C."/>
            <person name="Birren B."/>
        </authorList>
    </citation>
    <scope>NUCLEOTIDE SEQUENCE [LARGE SCALE GENOMIC DNA]</scope>
    <source>
        <strain evidence="2">VdLs.17 / ATCC MYA-4575 / FGSC 10137</strain>
    </source>
</reference>
<accession>G2X1U4</accession>
<evidence type="ECO:0000313" key="1">
    <source>
        <dbReference type="EMBL" id="EGY22830.1"/>
    </source>
</evidence>
<dbReference type="AlphaFoldDB" id="G2X1U4"/>
<evidence type="ECO:0000313" key="2">
    <source>
        <dbReference type="Proteomes" id="UP000001611"/>
    </source>
</evidence>
<name>G2X1U4_VERDV</name>
<sequence length="134" mass="14824">MAALGGRPYGPNETEQSERFARTCRGGYDHRDGEKQTPLAAVSYCWPRILVAQNLGNERVQFRPPLGSISGYPFSLVPILAIGYGTAFMGERAYSVEFVREENTAQREPTKSFGRASRRVIFNAKTLGCQEGST</sequence>
<protein>
    <submittedName>
        <fullName evidence="1">Uncharacterized protein</fullName>
    </submittedName>
</protein>
<dbReference type="RefSeq" id="XP_009649010.1">
    <property type="nucleotide sequence ID" value="XM_009650715.1"/>
</dbReference>
<dbReference type="HOGENOM" id="CLU_1897822_0_0_1"/>
<organism evidence="1 2">
    <name type="scientific">Verticillium dahliae (strain VdLs.17 / ATCC MYA-4575 / FGSC 10137)</name>
    <name type="common">Verticillium wilt</name>
    <dbReference type="NCBI Taxonomy" id="498257"/>
    <lineage>
        <taxon>Eukaryota</taxon>
        <taxon>Fungi</taxon>
        <taxon>Dikarya</taxon>
        <taxon>Ascomycota</taxon>
        <taxon>Pezizomycotina</taxon>
        <taxon>Sordariomycetes</taxon>
        <taxon>Hypocreomycetidae</taxon>
        <taxon>Glomerellales</taxon>
        <taxon>Plectosphaerellaceae</taxon>
        <taxon>Verticillium</taxon>
    </lineage>
</organism>
<dbReference type="Proteomes" id="UP000001611">
    <property type="component" value="Chromosome 1"/>
</dbReference>
<gene>
    <name evidence="1" type="ORF">VDAG_04268</name>
</gene>
<proteinExistence type="predicted"/>
<dbReference type="EMBL" id="DS572701">
    <property type="protein sequence ID" value="EGY22830.1"/>
    <property type="molecule type" value="Genomic_DNA"/>
</dbReference>